<evidence type="ECO:0000313" key="2">
    <source>
        <dbReference type="EMBL" id="KAK0724533.1"/>
    </source>
</evidence>
<dbReference type="EMBL" id="JAUKUA010000002">
    <property type="protein sequence ID" value="KAK0724533.1"/>
    <property type="molecule type" value="Genomic_DNA"/>
</dbReference>
<evidence type="ECO:0000256" key="1">
    <source>
        <dbReference type="SAM" id="SignalP"/>
    </source>
</evidence>
<gene>
    <name evidence="2" type="ORF">B0H67DRAFT_108033</name>
</gene>
<dbReference type="Proteomes" id="UP001172102">
    <property type="component" value="Unassembled WGS sequence"/>
</dbReference>
<protein>
    <submittedName>
        <fullName evidence="2">Uncharacterized protein</fullName>
    </submittedName>
</protein>
<feature type="chain" id="PRO_5041352135" evidence="1">
    <location>
        <begin position="19"/>
        <end position="247"/>
    </location>
</feature>
<accession>A0AA40E6R6</accession>
<organism evidence="2 3">
    <name type="scientific">Lasiosphaeris hirsuta</name>
    <dbReference type="NCBI Taxonomy" id="260670"/>
    <lineage>
        <taxon>Eukaryota</taxon>
        <taxon>Fungi</taxon>
        <taxon>Dikarya</taxon>
        <taxon>Ascomycota</taxon>
        <taxon>Pezizomycotina</taxon>
        <taxon>Sordariomycetes</taxon>
        <taxon>Sordariomycetidae</taxon>
        <taxon>Sordariales</taxon>
        <taxon>Lasiosphaeriaceae</taxon>
        <taxon>Lasiosphaeris</taxon>
    </lineage>
</organism>
<dbReference type="AlphaFoldDB" id="A0AA40E6R6"/>
<sequence>MHIMFVGCMAQLLSPARGWDFIVAVALRERDGRVEIDVAKNDCFSGTCRQLIPTFFRALESHLSRGTQHDLAENEDISVASSDEFEATAIAYAGQRTNNSVDLLRNLVQSVSKKHSWNLQRQPTFRETFERWNSFHGLLHQRNMAAASFREKIVRQAYLCVAPADVRALLHAMFLPKSASEVWEGLRCLARPIADCRLLQQSSRASEISAYAKSFPSDSNLVGRGWNLRIGLTSQRLGVASVPTASR</sequence>
<comment type="caution">
    <text evidence="2">The sequence shown here is derived from an EMBL/GenBank/DDBJ whole genome shotgun (WGS) entry which is preliminary data.</text>
</comment>
<reference evidence="2" key="1">
    <citation type="submission" date="2023-06" db="EMBL/GenBank/DDBJ databases">
        <title>Genome-scale phylogeny and comparative genomics of the fungal order Sordariales.</title>
        <authorList>
            <consortium name="Lawrence Berkeley National Laboratory"/>
            <person name="Hensen N."/>
            <person name="Bonometti L."/>
            <person name="Westerberg I."/>
            <person name="Brannstrom I.O."/>
            <person name="Guillou S."/>
            <person name="Cros-Aarteil S."/>
            <person name="Calhoun S."/>
            <person name="Haridas S."/>
            <person name="Kuo A."/>
            <person name="Mondo S."/>
            <person name="Pangilinan J."/>
            <person name="Riley R."/>
            <person name="Labutti K."/>
            <person name="Andreopoulos B."/>
            <person name="Lipzen A."/>
            <person name="Chen C."/>
            <person name="Yanf M."/>
            <person name="Daum C."/>
            <person name="Ng V."/>
            <person name="Clum A."/>
            <person name="Steindorff A."/>
            <person name="Ohm R."/>
            <person name="Martin F."/>
            <person name="Silar P."/>
            <person name="Natvig D."/>
            <person name="Lalanne C."/>
            <person name="Gautier V."/>
            <person name="Ament-Velasquez S.L."/>
            <person name="Kruys A."/>
            <person name="Hutchinson M.I."/>
            <person name="Powell A.J."/>
            <person name="Barry K."/>
            <person name="Miller A.N."/>
            <person name="Grigoriev I.V."/>
            <person name="Debuchy R."/>
            <person name="Gladieux P."/>
            <person name="Thoren M.H."/>
            <person name="Johannesson H."/>
        </authorList>
    </citation>
    <scope>NUCLEOTIDE SEQUENCE</scope>
    <source>
        <strain evidence="2">SMH4607-1</strain>
    </source>
</reference>
<name>A0AA40E6R6_9PEZI</name>
<keyword evidence="3" id="KW-1185">Reference proteome</keyword>
<proteinExistence type="predicted"/>
<keyword evidence="1" id="KW-0732">Signal</keyword>
<feature type="signal peptide" evidence="1">
    <location>
        <begin position="1"/>
        <end position="18"/>
    </location>
</feature>
<evidence type="ECO:0000313" key="3">
    <source>
        <dbReference type="Proteomes" id="UP001172102"/>
    </source>
</evidence>